<feature type="transmembrane region" description="Helical" evidence="6">
    <location>
        <begin position="339"/>
        <end position="361"/>
    </location>
</feature>
<dbReference type="AlphaFoldDB" id="A0A938XPH2"/>
<evidence type="ECO:0000256" key="4">
    <source>
        <dbReference type="ARBA" id="ARBA00022989"/>
    </source>
</evidence>
<evidence type="ECO:0000313" key="8">
    <source>
        <dbReference type="Proteomes" id="UP000774000"/>
    </source>
</evidence>
<evidence type="ECO:0000256" key="5">
    <source>
        <dbReference type="ARBA" id="ARBA00023136"/>
    </source>
</evidence>
<dbReference type="GO" id="GO:0043190">
    <property type="term" value="C:ATP-binding cassette (ABC) transporter complex"/>
    <property type="evidence" value="ECO:0007669"/>
    <property type="project" value="TreeGrafter"/>
</dbReference>
<dbReference type="EMBL" id="JAFBDQ010000008">
    <property type="protein sequence ID" value="MBM7556963.1"/>
    <property type="molecule type" value="Genomic_DNA"/>
</dbReference>
<feature type="transmembrane region" description="Helical" evidence="6">
    <location>
        <begin position="12"/>
        <end position="34"/>
    </location>
</feature>
<protein>
    <submittedName>
        <fullName evidence="7">Lipopolysaccharide export system permease protein</fullName>
    </submittedName>
</protein>
<keyword evidence="4 6" id="KW-1133">Transmembrane helix</keyword>
<comment type="subcellular location">
    <subcellularLocation>
        <location evidence="1">Cell membrane</location>
        <topology evidence="1">Multi-pass membrane protein</topology>
    </subcellularLocation>
</comment>
<dbReference type="GO" id="GO:0015920">
    <property type="term" value="P:lipopolysaccharide transport"/>
    <property type="evidence" value="ECO:0007669"/>
    <property type="project" value="TreeGrafter"/>
</dbReference>
<dbReference type="PANTHER" id="PTHR33529:SF6">
    <property type="entry name" value="YJGP_YJGQ FAMILY PERMEASE"/>
    <property type="match status" value="1"/>
</dbReference>
<keyword evidence="2" id="KW-1003">Cell membrane</keyword>
<organism evidence="7 8">
    <name type="scientific">Halanaerobacter jeridensis</name>
    <dbReference type="NCBI Taxonomy" id="706427"/>
    <lineage>
        <taxon>Bacteria</taxon>
        <taxon>Bacillati</taxon>
        <taxon>Bacillota</taxon>
        <taxon>Clostridia</taxon>
        <taxon>Halanaerobiales</taxon>
        <taxon>Halobacteroidaceae</taxon>
        <taxon>Halanaerobacter</taxon>
    </lineage>
</organism>
<name>A0A938XPH2_9FIRM</name>
<evidence type="ECO:0000256" key="6">
    <source>
        <dbReference type="SAM" id="Phobius"/>
    </source>
</evidence>
<feature type="transmembrane region" description="Helical" evidence="6">
    <location>
        <begin position="100"/>
        <end position="118"/>
    </location>
</feature>
<dbReference type="PANTHER" id="PTHR33529">
    <property type="entry name" value="SLR0882 PROTEIN-RELATED"/>
    <property type="match status" value="1"/>
</dbReference>
<evidence type="ECO:0000256" key="1">
    <source>
        <dbReference type="ARBA" id="ARBA00004651"/>
    </source>
</evidence>
<reference evidence="7" key="1">
    <citation type="submission" date="2021-01" db="EMBL/GenBank/DDBJ databases">
        <title>Genomic Encyclopedia of Type Strains, Phase IV (KMG-IV): sequencing the most valuable type-strain genomes for metagenomic binning, comparative biology and taxonomic classification.</title>
        <authorList>
            <person name="Goeker M."/>
        </authorList>
    </citation>
    <scope>NUCLEOTIDE SEQUENCE</scope>
    <source>
        <strain evidence="7">DSM 23230</strain>
    </source>
</reference>
<sequence>MKIVYRYILKELIQPFLFGVFAFTSIFVGSDVLISLAKLMMEYGLPIITTVKLFFLSLPQIVVWTFPMSMLLASLLAFGRLSGDSEITALKAGGVSFMRLVIPVLVVALLISGLTIWLNDTLVPKSTNLYEEIVWKMKHGETKPKTQQNLRIAPVDSATGKLDFVLTASKFDGETQTLNEVTLQNYEDGKLVNIIQAEKAKWLDSKWVFMNGVSYTITKEGRVPQTKFTKMNMKNRLNRDPEQISRRQKEPEEMSLKELGKHIELLEQEGQNVKKLKVTYHQRYSIPFACFIFALVGAPLGLQPNRSGSSIGLGLSIIVIFIYYTMMTVGSALGQSGNLTPWLGAWLQNIIFMIVGIGLLYKTQRF</sequence>
<keyword evidence="3 6" id="KW-0812">Transmembrane</keyword>
<gene>
    <name evidence="7" type="ORF">JOC47_001817</name>
</gene>
<accession>A0A938XPH2</accession>
<feature type="transmembrane region" description="Helical" evidence="6">
    <location>
        <begin position="54"/>
        <end position="79"/>
    </location>
</feature>
<evidence type="ECO:0000256" key="3">
    <source>
        <dbReference type="ARBA" id="ARBA00022692"/>
    </source>
</evidence>
<dbReference type="RefSeq" id="WP_204701731.1">
    <property type="nucleotide sequence ID" value="NZ_JAFBDQ010000008.1"/>
</dbReference>
<dbReference type="Proteomes" id="UP000774000">
    <property type="component" value="Unassembled WGS sequence"/>
</dbReference>
<keyword evidence="5 6" id="KW-0472">Membrane</keyword>
<keyword evidence="8" id="KW-1185">Reference proteome</keyword>
<evidence type="ECO:0000313" key="7">
    <source>
        <dbReference type="EMBL" id="MBM7556963.1"/>
    </source>
</evidence>
<feature type="transmembrane region" description="Helical" evidence="6">
    <location>
        <begin position="284"/>
        <end position="302"/>
    </location>
</feature>
<dbReference type="Pfam" id="PF03739">
    <property type="entry name" value="LptF_LptG"/>
    <property type="match status" value="1"/>
</dbReference>
<feature type="transmembrane region" description="Helical" evidence="6">
    <location>
        <begin position="314"/>
        <end position="333"/>
    </location>
</feature>
<evidence type="ECO:0000256" key="2">
    <source>
        <dbReference type="ARBA" id="ARBA00022475"/>
    </source>
</evidence>
<proteinExistence type="predicted"/>
<dbReference type="InterPro" id="IPR005495">
    <property type="entry name" value="LptG/LptF_permease"/>
</dbReference>
<comment type="caution">
    <text evidence="7">The sequence shown here is derived from an EMBL/GenBank/DDBJ whole genome shotgun (WGS) entry which is preliminary data.</text>
</comment>